<proteinExistence type="predicted"/>
<evidence type="ECO:0000313" key="1">
    <source>
        <dbReference type="EMBL" id="MBC3935415.1"/>
    </source>
</evidence>
<sequence>MRRIIKKNRLKLAAESQRLVNLALAVAQSASRIEDNAWQARLDTYVRKNLRLQHQDQLDGAAEHVFHSHPHGYEVLVETLETISTSCTLSHQGQDWQCLLVAAPVLAWTRYDIASGALPANILSHLHQQMQTHVLASATRLQLLPNLYSIDQLPRNHCETFSLLEKQAQALVTQTQSAAEAQKEKTVPFLADIRFLLGIVAAPAGENLFRWQQLDAPYDSEAAKTLCLESWKAGTEEQFKHVLPGCGIDLLLPEAYFSACRDADVAIRPASILAAVYYLTQTLEKDSSHFRVVIGACTNADNAGQVDELRLSFLLNDTPEVIYGVIWPLYQAEDQQTAIGLDDQQDLQGDIPEILRQAGITDIVLLDEIFSMEFCDDCGTPLFPDHAGDLVHPEMPDDIPAPGTAHFH</sequence>
<protein>
    <submittedName>
        <fullName evidence="1">DUF2863 family protein</fullName>
    </submittedName>
</protein>
<dbReference type="Pfam" id="PF11062">
    <property type="entry name" value="DUF2863"/>
    <property type="match status" value="1"/>
</dbReference>
<reference evidence="1" key="1">
    <citation type="submission" date="2020-08" db="EMBL/GenBank/DDBJ databases">
        <title>Novel species isolated from subtropical streams in China.</title>
        <authorList>
            <person name="Lu H."/>
        </authorList>
    </citation>
    <scope>NUCLEOTIDE SEQUENCE</scope>
    <source>
        <strain evidence="1">CY7W</strain>
    </source>
</reference>
<dbReference type="RefSeq" id="WP_186880990.1">
    <property type="nucleotide sequence ID" value="NZ_JACOGG010000007.1"/>
</dbReference>
<organism evidence="1 2">
    <name type="scientific">Undibacterium rugosum</name>
    <dbReference type="NCBI Taxonomy" id="2762291"/>
    <lineage>
        <taxon>Bacteria</taxon>
        <taxon>Pseudomonadati</taxon>
        <taxon>Pseudomonadota</taxon>
        <taxon>Betaproteobacteria</taxon>
        <taxon>Burkholderiales</taxon>
        <taxon>Oxalobacteraceae</taxon>
        <taxon>Undibacterium</taxon>
    </lineage>
</organism>
<evidence type="ECO:0000313" key="2">
    <source>
        <dbReference type="Proteomes" id="UP000612361"/>
    </source>
</evidence>
<dbReference type="EMBL" id="JACOGG010000007">
    <property type="protein sequence ID" value="MBC3935415.1"/>
    <property type="molecule type" value="Genomic_DNA"/>
</dbReference>
<dbReference type="InterPro" id="IPR021292">
    <property type="entry name" value="DUF2863"/>
</dbReference>
<dbReference type="AlphaFoldDB" id="A0A923IA32"/>
<name>A0A923IA32_9BURK</name>
<dbReference type="Proteomes" id="UP000612361">
    <property type="component" value="Unassembled WGS sequence"/>
</dbReference>
<accession>A0A923IA32</accession>
<gene>
    <name evidence="1" type="ORF">H8K47_08580</name>
</gene>
<keyword evidence="2" id="KW-1185">Reference proteome</keyword>
<comment type="caution">
    <text evidence="1">The sequence shown here is derived from an EMBL/GenBank/DDBJ whole genome shotgun (WGS) entry which is preliminary data.</text>
</comment>